<evidence type="ECO:0000256" key="1">
    <source>
        <dbReference type="ARBA" id="ARBA00004173"/>
    </source>
</evidence>
<dbReference type="EMBL" id="JASPKY010000006">
    <property type="protein sequence ID" value="KAK9754672.1"/>
    <property type="molecule type" value="Genomic_DNA"/>
</dbReference>
<accession>A0AAW1N9N9</accession>
<evidence type="ECO:0000256" key="2">
    <source>
        <dbReference type="ARBA" id="ARBA00022980"/>
    </source>
</evidence>
<keyword evidence="2 5" id="KW-0689">Ribosomal protein</keyword>
<dbReference type="PANTHER" id="PTHR13014:SF3">
    <property type="entry name" value="LARGE RIBOSOMAL SUBUNIT PROTEIN ML65"/>
    <property type="match status" value="1"/>
</dbReference>
<evidence type="ECO:0000256" key="4">
    <source>
        <dbReference type="ARBA" id="ARBA00023274"/>
    </source>
</evidence>
<dbReference type="GO" id="GO:0006412">
    <property type="term" value="P:translation"/>
    <property type="evidence" value="ECO:0007669"/>
    <property type="project" value="InterPro"/>
</dbReference>
<comment type="subcellular location">
    <subcellularLocation>
        <location evidence="1">Mitochondrion</location>
    </subcellularLocation>
</comment>
<gene>
    <name evidence="5" type="ORF">QE152_g1062</name>
</gene>
<name>A0AAW1N9N9_POPJA</name>
<keyword evidence="6" id="KW-1185">Reference proteome</keyword>
<evidence type="ECO:0000256" key="3">
    <source>
        <dbReference type="ARBA" id="ARBA00023128"/>
    </source>
</evidence>
<evidence type="ECO:0000313" key="5">
    <source>
        <dbReference type="EMBL" id="KAK9754672.1"/>
    </source>
</evidence>
<protein>
    <submittedName>
        <fullName evidence="5">Mitochondrial 28S ribosomal protein S30 (PDCD9)</fullName>
    </submittedName>
</protein>
<proteinExistence type="predicted"/>
<dbReference type="InterPro" id="IPR010793">
    <property type="entry name" value="Ribosomal_mL37/mL65"/>
</dbReference>
<dbReference type="Pfam" id="PF07147">
    <property type="entry name" value="PDCD9"/>
    <property type="match status" value="1"/>
</dbReference>
<keyword evidence="4" id="KW-0687">Ribonucleoprotein</keyword>
<organism evidence="5 6">
    <name type="scientific">Popillia japonica</name>
    <name type="common">Japanese beetle</name>
    <dbReference type="NCBI Taxonomy" id="7064"/>
    <lineage>
        <taxon>Eukaryota</taxon>
        <taxon>Metazoa</taxon>
        <taxon>Ecdysozoa</taxon>
        <taxon>Arthropoda</taxon>
        <taxon>Hexapoda</taxon>
        <taxon>Insecta</taxon>
        <taxon>Pterygota</taxon>
        <taxon>Neoptera</taxon>
        <taxon>Endopterygota</taxon>
        <taxon>Coleoptera</taxon>
        <taxon>Polyphaga</taxon>
        <taxon>Scarabaeiformia</taxon>
        <taxon>Scarabaeidae</taxon>
        <taxon>Rutelinae</taxon>
        <taxon>Popillia</taxon>
    </lineage>
</organism>
<keyword evidence="3" id="KW-0496">Mitochondrion</keyword>
<dbReference type="GO" id="GO:0003735">
    <property type="term" value="F:structural constituent of ribosome"/>
    <property type="evidence" value="ECO:0007669"/>
    <property type="project" value="InterPro"/>
</dbReference>
<sequence length="406" mass="47475">MSLIRLPRNITNKFPICHKFSTAVLDNEEYTTTPNYPPILDLSYEKVQERKKESNYEEIKAVKTVEEKQIKLNMPKYYGFKCYMFDNEKIPSGQLPLIQHITRTHLIVKDQLPDYYNQINIDSLVDDVKKDIEEVLAMEYNHYQRKHEVLNGDIDMSARDKLFTSSICRQINRSLINSLSKTYSHLKNMQIDLDQRIESFWFAGGMNPPENIKRYRLGLEWRKHTENEPTNRAIQYTGTSTLSLRSRLPLLPIVPYSEAVNEDLKVPFFKYDPRVVGTATTHRHITNIPGFWPGETYEHGLLSYHSRTHLVGRNYNDPTDQADSLHRQGILSCFSWLNAQANYFGFTTFNDITYPLVTQCAITNGQIWSFYVYQLNTILNHSKYVQENPRNVLSPMDKFGRSTFTN</sequence>
<dbReference type="GO" id="GO:0005762">
    <property type="term" value="C:mitochondrial large ribosomal subunit"/>
    <property type="evidence" value="ECO:0007669"/>
    <property type="project" value="TreeGrafter"/>
</dbReference>
<dbReference type="PANTHER" id="PTHR13014">
    <property type="entry name" value="MITOCHONDRIAL 28S RIBOSOMAL PROTEIN S30/P52 PRO-APOTOTIC PROTEIN"/>
    <property type="match status" value="1"/>
</dbReference>
<dbReference type="AlphaFoldDB" id="A0AAW1N9N9"/>
<dbReference type="InterPro" id="IPR039982">
    <property type="entry name" value="Ribosomal_mL65"/>
</dbReference>
<evidence type="ECO:0000313" key="6">
    <source>
        <dbReference type="Proteomes" id="UP001458880"/>
    </source>
</evidence>
<reference evidence="5 6" key="1">
    <citation type="journal article" date="2024" name="BMC Genomics">
        <title>De novo assembly and annotation of Popillia japonica's genome with initial clues to its potential as an invasive pest.</title>
        <authorList>
            <person name="Cucini C."/>
            <person name="Boschi S."/>
            <person name="Funari R."/>
            <person name="Cardaioli E."/>
            <person name="Iannotti N."/>
            <person name="Marturano G."/>
            <person name="Paoli F."/>
            <person name="Bruttini M."/>
            <person name="Carapelli A."/>
            <person name="Frati F."/>
            <person name="Nardi F."/>
        </authorList>
    </citation>
    <scope>NUCLEOTIDE SEQUENCE [LARGE SCALE GENOMIC DNA]</scope>
    <source>
        <strain evidence="5">DMR45628</strain>
    </source>
</reference>
<comment type="caution">
    <text evidence="5">The sequence shown here is derived from an EMBL/GenBank/DDBJ whole genome shotgun (WGS) entry which is preliminary data.</text>
</comment>
<dbReference type="Proteomes" id="UP001458880">
    <property type="component" value="Unassembled WGS sequence"/>
</dbReference>